<feature type="domain" description="Conserved oligomeric Golgi complex subunit 3 C-terminal" evidence="10">
    <location>
        <begin position="206"/>
        <end position="275"/>
    </location>
</feature>
<dbReference type="GO" id="GO:0000139">
    <property type="term" value="C:Golgi membrane"/>
    <property type="evidence" value="ECO:0007669"/>
    <property type="project" value="UniProtKB-SubCell"/>
</dbReference>
<dbReference type="InterPro" id="IPR048685">
    <property type="entry name" value="COG3_C"/>
</dbReference>
<evidence type="ECO:0000313" key="11">
    <source>
        <dbReference type="Ensembl" id="ENSSTUP00000033056.1"/>
    </source>
</evidence>
<evidence type="ECO:0000259" key="9">
    <source>
        <dbReference type="Pfam" id="PF04136"/>
    </source>
</evidence>
<protein>
    <recommendedName>
        <fullName evidence="3">Conserved oligomeric Golgi complex subunit 3</fullName>
    </recommendedName>
    <alternativeName>
        <fullName evidence="8">Component of oligomeric Golgi complex 3</fullName>
    </alternativeName>
</protein>
<dbReference type="PANTHER" id="PTHR13302">
    <property type="entry name" value="CONSERVED OLIGOMERIC GOLGI COMPLEX COMPONENT 3"/>
    <property type="match status" value="1"/>
</dbReference>
<evidence type="ECO:0000259" key="10">
    <source>
        <dbReference type="Pfam" id="PF20671"/>
    </source>
</evidence>
<keyword evidence="4" id="KW-0813">Transport</keyword>
<dbReference type="GO" id="GO:0007030">
    <property type="term" value="P:Golgi organization"/>
    <property type="evidence" value="ECO:0007669"/>
    <property type="project" value="TreeGrafter"/>
</dbReference>
<organism evidence="11 12">
    <name type="scientific">Salmo trutta</name>
    <name type="common">Brown trout</name>
    <dbReference type="NCBI Taxonomy" id="8032"/>
    <lineage>
        <taxon>Eukaryota</taxon>
        <taxon>Metazoa</taxon>
        <taxon>Chordata</taxon>
        <taxon>Craniata</taxon>
        <taxon>Vertebrata</taxon>
        <taxon>Euteleostomi</taxon>
        <taxon>Actinopterygii</taxon>
        <taxon>Neopterygii</taxon>
        <taxon>Teleostei</taxon>
        <taxon>Protacanthopterygii</taxon>
        <taxon>Salmoniformes</taxon>
        <taxon>Salmonidae</taxon>
        <taxon>Salmoninae</taxon>
        <taxon>Salmo</taxon>
    </lineage>
</organism>
<evidence type="ECO:0000256" key="7">
    <source>
        <dbReference type="ARBA" id="ARBA00023136"/>
    </source>
</evidence>
<feature type="domain" description="Conserved oligomeric Golgi complex subunit 3 N-terminal" evidence="9">
    <location>
        <begin position="61"/>
        <end position="144"/>
    </location>
</feature>
<evidence type="ECO:0000256" key="2">
    <source>
        <dbReference type="ARBA" id="ARBA00009936"/>
    </source>
</evidence>
<dbReference type="AlphaFoldDB" id="A0A673YEP0"/>
<evidence type="ECO:0000256" key="6">
    <source>
        <dbReference type="ARBA" id="ARBA00023034"/>
    </source>
</evidence>
<dbReference type="InterPro" id="IPR048320">
    <property type="entry name" value="COG3_N"/>
</dbReference>
<dbReference type="Ensembl" id="ENSSTUT00000034538.1">
    <property type="protein sequence ID" value="ENSSTUP00000033056.1"/>
    <property type="gene ID" value="ENSSTUG00000014057.1"/>
</dbReference>
<name>A0A673YEP0_SALTR</name>
<evidence type="ECO:0000256" key="1">
    <source>
        <dbReference type="ARBA" id="ARBA00004395"/>
    </source>
</evidence>
<dbReference type="Pfam" id="PF04136">
    <property type="entry name" value="COG3_N"/>
    <property type="match status" value="1"/>
</dbReference>
<comment type="similarity">
    <text evidence="2">Belongs to the COG3 family.</text>
</comment>
<proteinExistence type="inferred from homology"/>
<dbReference type="GO" id="GO:0006891">
    <property type="term" value="P:intra-Golgi vesicle-mediated transport"/>
    <property type="evidence" value="ECO:0007669"/>
    <property type="project" value="TreeGrafter"/>
</dbReference>
<evidence type="ECO:0000256" key="5">
    <source>
        <dbReference type="ARBA" id="ARBA00022927"/>
    </source>
</evidence>
<accession>A0A673YEP0</accession>
<dbReference type="InterPro" id="IPR007265">
    <property type="entry name" value="COG_su3"/>
</dbReference>
<keyword evidence="6" id="KW-0333">Golgi apparatus</keyword>
<reference evidence="11" key="1">
    <citation type="submission" date="2025-08" db="UniProtKB">
        <authorList>
            <consortium name="Ensembl"/>
        </authorList>
    </citation>
    <scope>IDENTIFICATION</scope>
</reference>
<keyword evidence="5" id="KW-0653">Protein transport</keyword>
<dbReference type="GO" id="GO:0005801">
    <property type="term" value="C:cis-Golgi network"/>
    <property type="evidence" value="ECO:0007669"/>
    <property type="project" value="InterPro"/>
</dbReference>
<dbReference type="GeneTree" id="ENSGT00390000015682"/>
<comment type="subcellular location">
    <subcellularLocation>
        <location evidence="1">Golgi apparatus membrane</location>
        <topology evidence="1">Peripheral membrane protein</topology>
    </subcellularLocation>
</comment>
<evidence type="ECO:0000313" key="12">
    <source>
        <dbReference type="Proteomes" id="UP000472277"/>
    </source>
</evidence>
<gene>
    <name evidence="11" type="primary">COG3</name>
</gene>
<dbReference type="PANTHER" id="PTHR13302:SF8">
    <property type="entry name" value="CONSERVED OLIGOMERIC GOLGI COMPLEX SUBUNIT 3"/>
    <property type="match status" value="1"/>
</dbReference>
<dbReference type="Pfam" id="PF20671">
    <property type="entry name" value="COG3_C"/>
    <property type="match status" value="1"/>
</dbReference>
<evidence type="ECO:0000256" key="8">
    <source>
        <dbReference type="ARBA" id="ARBA00031339"/>
    </source>
</evidence>
<dbReference type="GO" id="GO:0006886">
    <property type="term" value="P:intracellular protein transport"/>
    <property type="evidence" value="ECO:0007669"/>
    <property type="project" value="InterPro"/>
</dbReference>
<evidence type="ECO:0000256" key="4">
    <source>
        <dbReference type="ARBA" id="ARBA00022448"/>
    </source>
</evidence>
<evidence type="ECO:0000256" key="3">
    <source>
        <dbReference type="ARBA" id="ARBA00020976"/>
    </source>
</evidence>
<keyword evidence="12" id="KW-1185">Reference proteome</keyword>
<dbReference type="Proteomes" id="UP000472277">
    <property type="component" value="Chromosome 24"/>
</dbReference>
<sequence>MMMAYTDQSLLDLTDEERREKLSQWDRRTDKQTDSVHDIRAAAETLSIPADLTLTTGVCWLTLSCTPFSLKQSELVALTENIQQKLSYFNELENINTKLNPPTLSVNSEGSIPKLLKLDECIEYVSSHVMYLAKFQQCLSKNLTSQLTKRDPLGLTNADNVFTLCYVKFRMLIEQMEQRSERILDLSSTQNNHPQNNNHKHTLIYGTLNQSGCAFMFHVCQDEHQLEEVLELLCLSLYDVLRPLIIRGIHLETLSELCGILNNEMLEDHVHKNGTVTRNTKDLRLLLPSSYSMLHIYHKVFSESSVIRSTRQQIKHS</sequence>
<reference evidence="11" key="2">
    <citation type="submission" date="2025-09" db="UniProtKB">
        <authorList>
            <consortium name="Ensembl"/>
        </authorList>
    </citation>
    <scope>IDENTIFICATION</scope>
</reference>
<dbReference type="GO" id="GO:0017119">
    <property type="term" value="C:Golgi transport complex"/>
    <property type="evidence" value="ECO:0007669"/>
    <property type="project" value="TreeGrafter"/>
</dbReference>
<keyword evidence="7" id="KW-0472">Membrane</keyword>